<dbReference type="InterPro" id="IPR029044">
    <property type="entry name" value="Nucleotide-diphossugar_trans"/>
</dbReference>
<dbReference type="PANTHER" id="PTHR43179:SF7">
    <property type="entry name" value="RHAMNOSYLTRANSFERASE WBBL"/>
    <property type="match status" value="1"/>
</dbReference>
<protein>
    <submittedName>
        <fullName evidence="3">Glycosyltransferase family 2 protein</fullName>
        <ecNumber evidence="3">2.4.-.-</ecNumber>
    </submittedName>
</protein>
<dbReference type="GO" id="GO:0016757">
    <property type="term" value="F:glycosyltransferase activity"/>
    <property type="evidence" value="ECO:0007669"/>
    <property type="project" value="UniProtKB-KW"/>
</dbReference>
<dbReference type="Proteomes" id="UP001595456">
    <property type="component" value="Unassembled WGS sequence"/>
</dbReference>
<keyword evidence="3" id="KW-0328">Glycosyltransferase</keyword>
<dbReference type="CDD" id="cd04186">
    <property type="entry name" value="GT_2_like_c"/>
    <property type="match status" value="1"/>
</dbReference>
<name>A0ABV7E5I5_9SPHN</name>
<reference evidence="4" key="1">
    <citation type="journal article" date="2019" name="Int. J. Syst. Evol. Microbiol.">
        <title>The Global Catalogue of Microorganisms (GCM) 10K type strain sequencing project: providing services to taxonomists for standard genome sequencing and annotation.</title>
        <authorList>
            <consortium name="The Broad Institute Genomics Platform"/>
            <consortium name="The Broad Institute Genome Sequencing Center for Infectious Disease"/>
            <person name="Wu L."/>
            <person name="Ma J."/>
        </authorList>
    </citation>
    <scope>NUCLEOTIDE SEQUENCE [LARGE SCALE GENOMIC DNA]</scope>
    <source>
        <strain evidence="4">KCTC 52607</strain>
    </source>
</reference>
<dbReference type="SUPFAM" id="SSF53448">
    <property type="entry name" value="Nucleotide-diphospho-sugar transferases"/>
    <property type="match status" value="1"/>
</dbReference>
<proteinExistence type="predicted"/>
<dbReference type="InterPro" id="IPR001173">
    <property type="entry name" value="Glyco_trans_2-like"/>
</dbReference>
<sequence>MMSSPGAEAATDAPQVSILIVAYNSRATIRRCIEAVAPAAQSTTVEILLVDNGEDGTGAMVAQTFPHVRVIAGQGNIGFARANNLLAPHARAPYLLLLNPDFFMMEGAVDALMDGARRYPDAGAWGGVSHDERGVPDTSNSIAIPTLRQLASAAIGLSIAGRAVPDLSRDEQVDVLSGGFVMLSRTAWDQAEGFDGRFFLYCEEVDLFQRLRAMGFPLWRLADARGEHMIAHGQGTSPRRLLYMTTGIMEYVRKHWGFPGWLVGAGLIWIAAVERYLAGKLLGRRNPRLAKLGEAYRVIARWPHLWVHGYDPQKGLLTRQLPRL</sequence>
<evidence type="ECO:0000259" key="2">
    <source>
        <dbReference type="Pfam" id="PF00535"/>
    </source>
</evidence>
<organism evidence="3 4">
    <name type="scientific">Alteraurantiacibacter palmitatis</name>
    <dbReference type="NCBI Taxonomy" id="2054628"/>
    <lineage>
        <taxon>Bacteria</taxon>
        <taxon>Pseudomonadati</taxon>
        <taxon>Pseudomonadota</taxon>
        <taxon>Alphaproteobacteria</taxon>
        <taxon>Sphingomonadales</taxon>
        <taxon>Erythrobacteraceae</taxon>
        <taxon>Alteraurantiacibacter</taxon>
    </lineage>
</organism>
<dbReference type="RefSeq" id="WP_336925440.1">
    <property type="nucleotide sequence ID" value="NZ_JBANRO010000004.1"/>
</dbReference>
<gene>
    <name evidence="3" type="ORF">ACFODU_09415</name>
</gene>
<dbReference type="EMBL" id="JBHRST010000013">
    <property type="protein sequence ID" value="MFC3098014.1"/>
    <property type="molecule type" value="Genomic_DNA"/>
</dbReference>
<dbReference type="Gene3D" id="3.90.550.10">
    <property type="entry name" value="Spore Coat Polysaccharide Biosynthesis Protein SpsA, Chain A"/>
    <property type="match status" value="1"/>
</dbReference>
<keyword evidence="4" id="KW-1185">Reference proteome</keyword>
<dbReference type="PANTHER" id="PTHR43179">
    <property type="entry name" value="RHAMNOSYLTRANSFERASE WBBL"/>
    <property type="match status" value="1"/>
</dbReference>
<evidence type="ECO:0000256" key="1">
    <source>
        <dbReference type="SAM" id="Phobius"/>
    </source>
</evidence>
<feature type="domain" description="Glycosyltransferase 2-like" evidence="2">
    <location>
        <begin position="17"/>
        <end position="186"/>
    </location>
</feature>
<dbReference type="Pfam" id="PF00535">
    <property type="entry name" value="Glycos_transf_2"/>
    <property type="match status" value="1"/>
</dbReference>
<keyword evidence="1" id="KW-1133">Transmembrane helix</keyword>
<keyword evidence="1" id="KW-0812">Transmembrane</keyword>
<comment type="caution">
    <text evidence="3">The sequence shown here is derived from an EMBL/GenBank/DDBJ whole genome shotgun (WGS) entry which is preliminary data.</text>
</comment>
<accession>A0ABV7E5I5</accession>
<keyword evidence="1" id="KW-0472">Membrane</keyword>
<evidence type="ECO:0000313" key="3">
    <source>
        <dbReference type="EMBL" id="MFC3098014.1"/>
    </source>
</evidence>
<keyword evidence="3" id="KW-0808">Transferase</keyword>
<feature type="transmembrane region" description="Helical" evidence="1">
    <location>
        <begin position="258"/>
        <end position="278"/>
    </location>
</feature>
<dbReference type="EC" id="2.4.-.-" evidence="3"/>
<evidence type="ECO:0000313" key="4">
    <source>
        <dbReference type="Proteomes" id="UP001595456"/>
    </source>
</evidence>